<gene>
    <name evidence="3" type="ORF">GCM10010470_18490</name>
</gene>
<feature type="compositionally biased region" description="Basic and acidic residues" evidence="1">
    <location>
        <begin position="120"/>
        <end position="150"/>
    </location>
</feature>
<keyword evidence="2" id="KW-1133">Transmembrane helix</keyword>
<keyword evidence="2" id="KW-0812">Transmembrane</keyword>
<reference evidence="3 4" key="1">
    <citation type="journal article" date="2019" name="Int. J. Syst. Evol. Microbiol.">
        <title>The Global Catalogue of Microorganisms (GCM) 10K type strain sequencing project: providing services to taxonomists for standard genome sequencing and annotation.</title>
        <authorList>
            <consortium name="The Broad Institute Genomics Platform"/>
            <consortium name="The Broad Institute Genome Sequencing Center for Infectious Disease"/>
            <person name="Wu L."/>
            <person name="Ma J."/>
        </authorList>
    </citation>
    <scope>NUCLEOTIDE SEQUENCE [LARGE SCALE GENOMIC DNA]</scope>
    <source>
        <strain evidence="3 4">JCM 9383</strain>
    </source>
</reference>
<keyword evidence="4" id="KW-1185">Reference proteome</keyword>
<evidence type="ECO:0000256" key="1">
    <source>
        <dbReference type="SAM" id="MobiDB-lite"/>
    </source>
</evidence>
<organism evidence="3 4">
    <name type="scientific">Saccharopolyspora taberi</name>
    <dbReference type="NCBI Taxonomy" id="60895"/>
    <lineage>
        <taxon>Bacteria</taxon>
        <taxon>Bacillati</taxon>
        <taxon>Actinomycetota</taxon>
        <taxon>Actinomycetes</taxon>
        <taxon>Pseudonocardiales</taxon>
        <taxon>Pseudonocardiaceae</taxon>
        <taxon>Saccharopolyspora</taxon>
    </lineage>
</organism>
<protein>
    <submittedName>
        <fullName evidence="3">Uncharacterized protein</fullName>
    </submittedName>
</protein>
<evidence type="ECO:0000313" key="4">
    <source>
        <dbReference type="Proteomes" id="UP001500979"/>
    </source>
</evidence>
<accession>A0ABN3VA00</accession>
<dbReference type="Proteomes" id="UP001500979">
    <property type="component" value="Unassembled WGS sequence"/>
</dbReference>
<feature type="transmembrane region" description="Helical" evidence="2">
    <location>
        <begin position="37"/>
        <end position="54"/>
    </location>
</feature>
<comment type="caution">
    <text evidence="3">The sequence shown here is derived from an EMBL/GenBank/DDBJ whole genome shotgun (WGS) entry which is preliminary data.</text>
</comment>
<sequence>MARRRAVRGRLVAYAVCLAFIWAAVWAVDTSWASLLLLAYVLTAAIGLSSWRLMRGREETPTDVPGETAQPEGDPHVRPGDHTGSSTGNLLSGPVQGPAVQAGTIHGPVVQPVTHHHYYRGTDEGPADREPRRLRDGSASAGRDRAEASR</sequence>
<feature type="region of interest" description="Disordered" evidence="1">
    <location>
        <begin position="57"/>
        <end position="150"/>
    </location>
</feature>
<name>A0ABN3VA00_9PSEU</name>
<keyword evidence="2" id="KW-0472">Membrane</keyword>
<evidence type="ECO:0000256" key="2">
    <source>
        <dbReference type="SAM" id="Phobius"/>
    </source>
</evidence>
<dbReference type="EMBL" id="BAAAUX010000011">
    <property type="protein sequence ID" value="GAA2784738.1"/>
    <property type="molecule type" value="Genomic_DNA"/>
</dbReference>
<evidence type="ECO:0000313" key="3">
    <source>
        <dbReference type="EMBL" id="GAA2784738.1"/>
    </source>
</evidence>
<proteinExistence type="predicted"/>